<dbReference type="EMBL" id="LWLN01000003">
    <property type="protein sequence ID" value="OLZ39081.1"/>
    <property type="molecule type" value="Genomic_DNA"/>
</dbReference>
<feature type="transmembrane region" description="Helical" evidence="1">
    <location>
        <begin position="56"/>
        <end position="74"/>
    </location>
</feature>
<feature type="transmembrane region" description="Helical" evidence="1">
    <location>
        <begin position="191"/>
        <end position="213"/>
    </location>
</feature>
<keyword evidence="1" id="KW-0812">Transmembrane</keyword>
<accession>A0A1S8ARD5</accession>
<evidence type="ECO:0000256" key="1">
    <source>
        <dbReference type="SAM" id="Phobius"/>
    </source>
</evidence>
<dbReference type="STRING" id="301967.A6E15_19145"/>
<keyword evidence="1" id="KW-1133">Transmembrane helix</keyword>
<gene>
    <name evidence="2" type="ORF">A6E15_19145</name>
</gene>
<comment type="caution">
    <text evidence="2">The sequence shown here is derived from an EMBL/GenBank/DDBJ whole genome shotgun (WGS) entry which is preliminary data.</text>
</comment>
<reference evidence="3" key="1">
    <citation type="submission" date="2016-04" db="EMBL/GenBank/DDBJ databases">
        <authorList>
            <person name="Chen S.-C."/>
            <person name="Lai M.-C."/>
        </authorList>
    </citation>
    <scope>NUCLEOTIDE SEQUENCE [LARGE SCALE GENOMIC DNA]</scope>
    <source>
        <strain evidence="3">AB14</strain>
    </source>
</reference>
<feature type="transmembrane region" description="Helical" evidence="1">
    <location>
        <begin position="95"/>
        <end position="123"/>
    </location>
</feature>
<evidence type="ECO:0000313" key="2">
    <source>
        <dbReference type="EMBL" id="OLZ39081.1"/>
    </source>
</evidence>
<name>A0A1S8ARD5_9EURY</name>
<keyword evidence="3" id="KW-1185">Reference proteome</keyword>
<organism evidence="2 3">
    <name type="scientific">Natrinema saccharevitans</name>
    <dbReference type="NCBI Taxonomy" id="301967"/>
    <lineage>
        <taxon>Archaea</taxon>
        <taxon>Methanobacteriati</taxon>
        <taxon>Methanobacteriota</taxon>
        <taxon>Stenosarchaea group</taxon>
        <taxon>Halobacteria</taxon>
        <taxon>Halobacteriales</taxon>
        <taxon>Natrialbaceae</taxon>
        <taxon>Natrinema</taxon>
    </lineage>
</organism>
<protein>
    <submittedName>
        <fullName evidence="2">Uncharacterized protein</fullName>
    </submittedName>
</protein>
<dbReference type="Proteomes" id="UP000189370">
    <property type="component" value="Unassembled WGS sequence"/>
</dbReference>
<keyword evidence="1" id="KW-0472">Membrane</keyword>
<dbReference type="RefSeq" id="WP_076148816.1">
    <property type="nucleotide sequence ID" value="NZ_LWLN01000003.1"/>
</dbReference>
<dbReference type="AlphaFoldDB" id="A0A1S8ARD5"/>
<evidence type="ECO:0000313" key="3">
    <source>
        <dbReference type="Proteomes" id="UP000189370"/>
    </source>
</evidence>
<sequence>MSRRLSSFTGFLVAYLTAGVVQSTLIGGASVDALSRTLTDPLYPVVWPLFVIEPTFWAYTAVAILSGLGVLATLERSRLPITVPRRLPTPSVRHSAEGIVALLVTEVVARFTTAAAFVAHLHIWPPHRGEPDLSVSFYQDAIAFFDGYTEGLPYLVWAGDLLPEVSALPSGGPNHNHVLRGIGEIQFFDGVGFAIVVGYGLALVLSYAGVRLVSRWIQARRSGVQRGAADV</sequence>
<proteinExistence type="predicted"/>